<evidence type="ECO:0000256" key="1">
    <source>
        <dbReference type="SAM" id="MobiDB-lite"/>
    </source>
</evidence>
<dbReference type="Proteomes" id="UP000655044">
    <property type="component" value="Unassembled WGS sequence"/>
</dbReference>
<dbReference type="EMBL" id="BOOI01000024">
    <property type="protein sequence ID" value="GIH84441.1"/>
    <property type="molecule type" value="Genomic_DNA"/>
</dbReference>
<dbReference type="RefSeq" id="WP_189242099.1">
    <property type="nucleotide sequence ID" value="NZ_BMQP01000009.1"/>
</dbReference>
<organism evidence="2 3">
    <name type="scientific">Planobispora rosea</name>
    <dbReference type="NCBI Taxonomy" id="35762"/>
    <lineage>
        <taxon>Bacteria</taxon>
        <taxon>Bacillati</taxon>
        <taxon>Actinomycetota</taxon>
        <taxon>Actinomycetes</taxon>
        <taxon>Streptosporangiales</taxon>
        <taxon>Streptosporangiaceae</taxon>
        <taxon>Planobispora</taxon>
    </lineage>
</organism>
<feature type="region of interest" description="Disordered" evidence="1">
    <location>
        <begin position="95"/>
        <end position="132"/>
    </location>
</feature>
<comment type="caution">
    <text evidence="2">The sequence shown here is derived from an EMBL/GenBank/DDBJ whole genome shotgun (WGS) entry which is preliminary data.</text>
</comment>
<keyword evidence="3" id="KW-1185">Reference proteome</keyword>
<reference evidence="2" key="1">
    <citation type="submission" date="2021-01" db="EMBL/GenBank/DDBJ databases">
        <title>Whole genome shotgun sequence of Planobispora rosea NBRC 15558.</title>
        <authorList>
            <person name="Komaki H."/>
            <person name="Tamura T."/>
        </authorList>
    </citation>
    <scope>NUCLEOTIDE SEQUENCE</scope>
    <source>
        <strain evidence="2">NBRC 15558</strain>
    </source>
</reference>
<sequence>MFSAEPSSPTQRFILQATGSPVQPRIRFHSTLDRYCGRKWPENLASDYCPKDRTIVFQLTDGLVKNPSKLFEAVSIGCEYAHHVQQLSGIQRAYGKLPRRGGADRAGPPPRPAGGVPRRRLRPQRLEAPESA</sequence>
<dbReference type="AlphaFoldDB" id="A0A8J3S207"/>
<evidence type="ECO:0000313" key="2">
    <source>
        <dbReference type="EMBL" id="GIH84441.1"/>
    </source>
</evidence>
<accession>A0A8J3S207</accession>
<proteinExistence type="predicted"/>
<gene>
    <name evidence="2" type="ORF">Pro02_28490</name>
</gene>
<name>A0A8J3S207_PLARO</name>
<evidence type="ECO:0000313" key="3">
    <source>
        <dbReference type="Proteomes" id="UP000655044"/>
    </source>
</evidence>
<protein>
    <submittedName>
        <fullName evidence="2">Uncharacterized protein</fullName>
    </submittedName>
</protein>